<dbReference type="PANTHER" id="PTHR24006:SF781">
    <property type="entry name" value="LD34905P"/>
    <property type="match status" value="1"/>
</dbReference>
<dbReference type="Pfam" id="PF00443">
    <property type="entry name" value="UCH"/>
    <property type="match status" value="1"/>
</dbReference>
<dbReference type="InterPro" id="IPR028889">
    <property type="entry name" value="USP"/>
</dbReference>
<dbReference type="PANTHER" id="PTHR24006">
    <property type="entry name" value="UBIQUITIN CARBOXYL-TERMINAL HYDROLASE"/>
    <property type="match status" value="1"/>
</dbReference>
<dbReference type="OrthoDB" id="2020758at2759"/>
<sequence>MSCLLRCRFLFPGSCADVEDSDGTERRNTTSPVRPDSPENKSRWNSSTSNATGPNETTVPAFLVEQLEQLNLDESNDTEDSEESLLTRASRLAQIPLQASSLSQLGVNHGDSVCDLYSCLSLFTAPEHLDGTNRIVCPQCNKHPNGRGDQASTDDTKSQNQVLTDAIRRDLVLQPPALLTIHLKRFQQIGVHIRKSQKRVIFPLLLDLSPFCSALYLSQSRSVQYRLYGVVEHLGHMACGHYVAYVAVQTNPDLKEPDSQTLNGNSSAEFIKRFVGQLDIAPKWPMTTHDLLQRWRRCDRNRLSESIEETKSLVGDMLGSSGLHGEPSAEPTHLPSQAASEHDSANSEETTDTRTWFRCSDEHIDQVPLMKVLQCQAYVLFYERIR</sequence>
<dbReference type="WBParaSite" id="ECPE_0000494101-mRNA-1">
    <property type="protein sequence ID" value="ECPE_0000494101-mRNA-1"/>
    <property type="gene ID" value="ECPE_0000494101"/>
</dbReference>
<proteinExistence type="predicted"/>
<organism evidence="5">
    <name type="scientific">Echinostoma caproni</name>
    <dbReference type="NCBI Taxonomy" id="27848"/>
    <lineage>
        <taxon>Eukaryota</taxon>
        <taxon>Metazoa</taxon>
        <taxon>Spiralia</taxon>
        <taxon>Lophotrochozoa</taxon>
        <taxon>Platyhelminthes</taxon>
        <taxon>Trematoda</taxon>
        <taxon>Digenea</taxon>
        <taxon>Plagiorchiida</taxon>
        <taxon>Echinostomata</taxon>
        <taxon>Echinostomatoidea</taxon>
        <taxon>Echinostomatidae</taxon>
        <taxon>Echinostoma</taxon>
    </lineage>
</organism>
<dbReference type="GO" id="GO:0004843">
    <property type="term" value="F:cysteine-type deubiquitinase activity"/>
    <property type="evidence" value="ECO:0007669"/>
    <property type="project" value="InterPro"/>
</dbReference>
<dbReference type="AlphaFoldDB" id="A0A183AD94"/>
<feature type="compositionally biased region" description="Polar residues" evidence="1">
    <location>
        <begin position="43"/>
        <end position="56"/>
    </location>
</feature>
<dbReference type="PROSITE" id="PS50235">
    <property type="entry name" value="USP_3"/>
    <property type="match status" value="1"/>
</dbReference>
<protein>
    <submittedName>
        <fullName evidence="5">USP domain-containing protein</fullName>
    </submittedName>
</protein>
<dbReference type="GO" id="GO:0005829">
    <property type="term" value="C:cytosol"/>
    <property type="evidence" value="ECO:0007669"/>
    <property type="project" value="TreeGrafter"/>
</dbReference>
<reference evidence="5" key="1">
    <citation type="submission" date="2016-06" db="UniProtKB">
        <authorList>
            <consortium name="WormBaseParasite"/>
        </authorList>
    </citation>
    <scope>IDENTIFICATION</scope>
</reference>
<dbReference type="InterPro" id="IPR050164">
    <property type="entry name" value="Peptidase_C19"/>
</dbReference>
<name>A0A183AD94_9TREM</name>
<feature type="region of interest" description="Disordered" evidence="1">
    <location>
        <begin position="18"/>
        <end position="56"/>
    </location>
</feature>
<feature type="domain" description="USP" evidence="2">
    <location>
        <begin position="1"/>
        <end position="385"/>
    </location>
</feature>
<feature type="region of interest" description="Disordered" evidence="1">
    <location>
        <begin position="316"/>
        <end position="353"/>
    </location>
</feature>
<dbReference type="InterPro" id="IPR001394">
    <property type="entry name" value="Peptidase_C19_UCH"/>
</dbReference>
<evidence type="ECO:0000313" key="5">
    <source>
        <dbReference type="WBParaSite" id="ECPE_0000494101-mRNA-1"/>
    </source>
</evidence>
<keyword evidence="4" id="KW-1185">Reference proteome</keyword>
<accession>A0A183AD94</accession>
<evidence type="ECO:0000313" key="4">
    <source>
        <dbReference type="Proteomes" id="UP000272942"/>
    </source>
</evidence>
<dbReference type="Gene3D" id="3.90.70.10">
    <property type="entry name" value="Cysteine proteinases"/>
    <property type="match status" value="1"/>
</dbReference>
<dbReference type="GO" id="GO:0016579">
    <property type="term" value="P:protein deubiquitination"/>
    <property type="evidence" value="ECO:0007669"/>
    <property type="project" value="InterPro"/>
</dbReference>
<dbReference type="SUPFAM" id="SSF54001">
    <property type="entry name" value="Cysteine proteinases"/>
    <property type="match status" value="1"/>
</dbReference>
<dbReference type="InterPro" id="IPR038765">
    <property type="entry name" value="Papain-like_cys_pep_sf"/>
</dbReference>
<reference evidence="3 4" key="2">
    <citation type="submission" date="2018-11" db="EMBL/GenBank/DDBJ databases">
        <authorList>
            <consortium name="Pathogen Informatics"/>
        </authorList>
    </citation>
    <scope>NUCLEOTIDE SEQUENCE [LARGE SCALE GENOMIC DNA]</scope>
    <source>
        <strain evidence="3 4">Egypt</strain>
    </source>
</reference>
<dbReference type="GO" id="GO:0005634">
    <property type="term" value="C:nucleus"/>
    <property type="evidence" value="ECO:0007669"/>
    <property type="project" value="TreeGrafter"/>
</dbReference>
<evidence type="ECO:0000259" key="2">
    <source>
        <dbReference type="PROSITE" id="PS50235"/>
    </source>
</evidence>
<dbReference type="PROSITE" id="PS00973">
    <property type="entry name" value="USP_2"/>
    <property type="match status" value="1"/>
</dbReference>
<gene>
    <name evidence="3" type="ORF">ECPE_LOCUS4929</name>
</gene>
<dbReference type="Proteomes" id="UP000272942">
    <property type="component" value="Unassembled WGS sequence"/>
</dbReference>
<dbReference type="EMBL" id="UZAN01041766">
    <property type="protein sequence ID" value="VDP74047.1"/>
    <property type="molecule type" value="Genomic_DNA"/>
</dbReference>
<evidence type="ECO:0000256" key="1">
    <source>
        <dbReference type="SAM" id="MobiDB-lite"/>
    </source>
</evidence>
<dbReference type="InterPro" id="IPR018200">
    <property type="entry name" value="USP_CS"/>
</dbReference>
<evidence type="ECO:0000313" key="3">
    <source>
        <dbReference type="EMBL" id="VDP74047.1"/>
    </source>
</evidence>